<dbReference type="GO" id="GO:0050518">
    <property type="term" value="F:2-C-methyl-D-erythritol 4-phosphate cytidylyltransferase activity"/>
    <property type="evidence" value="ECO:0007669"/>
    <property type="project" value="UniProtKB-UniRule"/>
</dbReference>
<gene>
    <name evidence="7 8" type="primary">ispD</name>
    <name evidence="8" type="ORF">E5161_19740</name>
</gene>
<dbReference type="OrthoDB" id="9806837at2"/>
<protein>
    <recommendedName>
        <fullName evidence="7">2-C-methyl-D-erythritol 4-phosphate cytidylyltransferase</fullName>
        <ecNumber evidence="7">2.7.7.60</ecNumber>
    </recommendedName>
    <alternativeName>
        <fullName evidence="7">4-diphosphocytidyl-2C-methyl-D-erythritol synthase</fullName>
    </alternativeName>
    <alternativeName>
        <fullName evidence="7">MEP cytidylyltransferase</fullName>
        <shortName evidence="7">MCT</shortName>
    </alternativeName>
</protein>
<keyword evidence="6 7" id="KW-0414">Isoprene biosynthesis</keyword>
<dbReference type="EMBL" id="SUPK01000012">
    <property type="protein sequence ID" value="TJY38892.1"/>
    <property type="molecule type" value="Genomic_DNA"/>
</dbReference>
<evidence type="ECO:0000256" key="3">
    <source>
        <dbReference type="ARBA" id="ARBA00009789"/>
    </source>
</evidence>
<comment type="function">
    <text evidence="7">Catalyzes the formation of 4-diphosphocytidyl-2-C-methyl-D-erythritol from CTP and 2-C-methyl-D-erythritol 4-phosphate (MEP).</text>
</comment>
<name>A0A4U0F7E3_9BACL</name>
<evidence type="ECO:0000256" key="2">
    <source>
        <dbReference type="ARBA" id="ARBA00004787"/>
    </source>
</evidence>
<feature type="site" description="Positions MEP for the nucleophilic attack" evidence="7">
    <location>
        <position position="208"/>
    </location>
</feature>
<dbReference type="CDD" id="cd02516">
    <property type="entry name" value="CDP-ME_synthetase"/>
    <property type="match status" value="1"/>
</dbReference>
<dbReference type="EC" id="2.7.7.60" evidence="7"/>
<dbReference type="RefSeq" id="WP_136779600.1">
    <property type="nucleotide sequence ID" value="NZ_SUPK01000012.1"/>
</dbReference>
<dbReference type="AlphaFoldDB" id="A0A4U0F7E3"/>
<dbReference type="SUPFAM" id="SSF53448">
    <property type="entry name" value="Nucleotide-diphospho-sugar transferases"/>
    <property type="match status" value="1"/>
</dbReference>
<dbReference type="InterPro" id="IPR018294">
    <property type="entry name" value="ISPD_synthase_CS"/>
</dbReference>
<keyword evidence="4 7" id="KW-0808">Transferase</keyword>
<evidence type="ECO:0000256" key="7">
    <source>
        <dbReference type="HAMAP-Rule" id="MF_00108"/>
    </source>
</evidence>
<evidence type="ECO:0000256" key="4">
    <source>
        <dbReference type="ARBA" id="ARBA00022679"/>
    </source>
</evidence>
<evidence type="ECO:0000313" key="8">
    <source>
        <dbReference type="EMBL" id="TJY38892.1"/>
    </source>
</evidence>
<feature type="site" description="Transition state stabilizer" evidence="7">
    <location>
        <position position="22"/>
    </location>
</feature>
<sequence length="232" mass="24573">MNWGAVIVAAGRGKRMAASDNKPYLTIAGRPVLAYTLEAFERCPEVEAIVIVAAAGEEPRASELVLREGFRKVTAIVPGGAERQDSVAAGLAALSTAGVLVHDAARPLVTPAQIAACCEAAERHGASALAVPVKDTIKIVDGEGMIVSTPDRATLWAVQTPQAFRRSELLDAHRAAREAGTAATDDAMLLERLGRKVAAVPGDYMNLKITTPEDLLAAELFLSRRQEEAERP</sequence>
<dbReference type="HAMAP" id="MF_00108">
    <property type="entry name" value="IspD"/>
    <property type="match status" value="1"/>
</dbReference>
<evidence type="ECO:0000256" key="1">
    <source>
        <dbReference type="ARBA" id="ARBA00001282"/>
    </source>
</evidence>
<dbReference type="PANTHER" id="PTHR32125">
    <property type="entry name" value="2-C-METHYL-D-ERYTHRITOL 4-PHOSPHATE CYTIDYLYLTRANSFERASE, CHLOROPLASTIC"/>
    <property type="match status" value="1"/>
</dbReference>
<dbReference type="PROSITE" id="PS01295">
    <property type="entry name" value="ISPD"/>
    <property type="match status" value="1"/>
</dbReference>
<comment type="catalytic activity">
    <reaction evidence="1 7">
        <text>2-C-methyl-D-erythritol 4-phosphate + CTP + H(+) = 4-CDP-2-C-methyl-D-erythritol + diphosphate</text>
        <dbReference type="Rhea" id="RHEA:13429"/>
        <dbReference type="ChEBI" id="CHEBI:15378"/>
        <dbReference type="ChEBI" id="CHEBI:33019"/>
        <dbReference type="ChEBI" id="CHEBI:37563"/>
        <dbReference type="ChEBI" id="CHEBI:57823"/>
        <dbReference type="ChEBI" id="CHEBI:58262"/>
        <dbReference type="EC" id="2.7.7.60"/>
    </reaction>
</comment>
<dbReference type="InterPro" id="IPR034683">
    <property type="entry name" value="IspD/TarI"/>
</dbReference>
<evidence type="ECO:0000313" key="9">
    <source>
        <dbReference type="Proteomes" id="UP000309673"/>
    </source>
</evidence>
<dbReference type="PANTHER" id="PTHR32125:SF4">
    <property type="entry name" value="2-C-METHYL-D-ERYTHRITOL 4-PHOSPHATE CYTIDYLYLTRANSFERASE, CHLOROPLASTIC"/>
    <property type="match status" value="1"/>
</dbReference>
<dbReference type="Proteomes" id="UP000309673">
    <property type="component" value="Unassembled WGS sequence"/>
</dbReference>
<comment type="pathway">
    <text evidence="2 7">Isoprenoid biosynthesis; isopentenyl diphosphate biosynthesis via DXP pathway; isopentenyl diphosphate from 1-deoxy-D-xylulose 5-phosphate: step 2/6.</text>
</comment>
<keyword evidence="5 7" id="KW-0548">Nucleotidyltransferase</keyword>
<feature type="site" description="Transition state stabilizer" evidence="7">
    <location>
        <position position="15"/>
    </location>
</feature>
<organism evidence="8 9">
    <name type="scientific">Cohnella pontilimi</name>
    <dbReference type="NCBI Taxonomy" id="2564100"/>
    <lineage>
        <taxon>Bacteria</taxon>
        <taxon>Bacillati</taxon>
        <taxon>Bacillota</taxon>
        <taxon>Bacilli</taxon>
        <taxon>Bacillales</taxon>
        <taxon>Paenibacillaceae</taxon>
        <taxon>Cohnella</taxon>
    </lineage>
</organism>
<feature type="site" description="Positions MEP for the nucleophilic attack" evidence="7">
    <location>
        <position position="152"/>
    </location>
</feature>
<dbReference type="InterPro" id="IPR029044">
    <property type="entry name" value="Nucleotide-diphossugar_trans"/>
</dbReference>
<keyword evidence="9" id="KW-1185">Reference proteome</keyword>
<dbReference type="GO" id="GO:0019288">
    <property type="term" value="P:isopentenyl diphosphate biosynthetic process, methylerythritol 4-phosphate pathway"/>
    <property type="evidence" value="ECO:0007669"/>
    <property type="project" value="UniProtKB-UniRule"/>
</dbReference>
<dbReference type="InterPro" id="IPR050088">
    <property type="entry name" value="IspD/TarI_cytidylyltransf_bact"/>
</dbReference>
<dbReference type="Gene3D" id="3.90.550.10">
    <property type="entry name" value="Spore Coat Polysaccharide Biosynthesis Protein SpsA, Chain A"/>
    <property type="match status" value="1"/>
</dbReference>
<dbReference type="FunFam" id="3.90.550.10:FF:000003">
    <property type="entry name" value="2-C-methyl-D-erythritol 4-phosphate cytidylyltransferase"/>
    <property type="match status" value="1"/>
</dbReference>
<dbReference type="Pfam" id="PF01128">
    <property type="entry name" value="IspD"/>
    <property type="match status" value="1"/>
</dbReference>
<dbReference type="NCBIfam" id="TIGR00453">
    <property type="entry name" value="ispD"/>
    <property type="match status" value="1"/>
</dbReference>
<evidence type="ECO:0000256" key="5">
    <source>
        <dbReference type="ARBA" id="ARBA00022695"/>
    </source>
</evidence>
<dbReference type="UniPathway" id="UPA00056">
    <property type="reaction ID" value="UER00093"/>
</dbReference>
<comment type="caution">
    <text evidence="8">The sequence shown here is derived from an EMBL/GenBank/DDBJ whole genome shotgun (WGS) entry which is preliminary data.</text>
</comment>
<evidence type="ECO:0000256" key="6">
    <source>
        <dbReference type="ARBA" id="ARBA00023229"/>
    </source>
</evidence>
<accession>A0A4U0F7E3</accession>
<comment type="similarity">
    <text evidence="3 7">Belongs to the IspD/TarI cytidylyltransferase family. IspD subfamily.</text>
</comment>
<dbReference type="InterPro" id="IPR001228">
    <property type="entry name" value="IspD"/>
</dbReference>
<reference evidence="8 9" key="1">
    <citation type="submission" date="2019-04" db="EMBL/GenBank/DDBJ databases">
        <title>Cohnella sp. nov., isolated from soil.</title>
        <authorList>
            <person name="Kim W."/>
        </authorList>
    </citation>
    <scope>NUCLEOTIDE SEQUENCE [LARGE SCALE GENOMIC DNA]</scope>
    <source>
        <strain evidence="8 9">CAU 1483</strain>
    </source>
</reference>
<proteinExistence type="inferred from homology"/>